<dbReference type="Proteomes" id="UP000593562">
    <property type="component" value="Unassembled WGS sequence"/>
</dbReference>
<feature type="transmembrane region" description="Helical" evidence="2">
    <location>
        <begin position="32"/>
        <end position="52"/>
    </location>
</feature>
<evidence type="ECO:0000256" key="2">
    <source>
        <dbReference type="SAM" id="Phobius"/>
    </source>
</evidence>
<accession>A0A7J7BWD0</accession>
<keyword evidence="2" id="KW-0472">Membrane</keyword>
<evidence type="ECO:0000256" key="1">
    <source>
        <dbReference type="SAM" id="MobiDB-lite"/>
    </source>
</evidence>
<feature type="compositionally biased region" description="Basic and acidic residues" evidence="1">
    <location>
        <begin position="1"/>
        <end position="19"/>
    </location>
</feature>
<proteinExistence type="predicted"/>
<feature type="region of interest" description="Disordered" evidence="1">
    <location>
        <begin position="1"/>
        <end position="21"/>
    </location>
</feature>
<dbReference type="FunCoup" id="A0A7J7BWD0">
    <property type="interactions" value="1904"/>
</dbReference>
<comment type="caution">
    <text evidence="3">The sequence shown here is derived from an EMBL/GenBank/DDBJ whole genome shotgun (WGS) entry which is preliminary data.</text>
</comment>
<name>A0A7J7BWD0_TRIWF</name>
<dbReference type="OrthoDB" id="634154at2759"/>
<gene>
    <name evidence="3" type="ORF">HS088_TW23G00922</name>
</gene>
<keyword evidence="2" id="KW-0812">Transmembrane</keyword>
<dbReference type="PANTHER" id="PTHR33605:SF3">
    <property type="entry name" value="EARLY NODULIN-LIKE PROTEIN"/>
    <property type="match status" value="1"/>
</dbReference>
<evidence type="ECO:0000313" key="4">
    <source>
        <dbReference type="Proteomes" id="UP000593562"/>
    </source>
</evidence>
<dbReference type="InterPro" id="IPR005050">
    <property type="entry name" value="Enod93"/>
</dbReference>
<protein>
    <submittedName>
        <fullName evidence="3">Early nodulin-93</fullName>
    </submittedName>
</protein>
<keyword evidence="2" id="KW-1133">Transmembrane helix</keyword>
<reference evidence="3 4" key="1">
    <citation type="journal article" date="2020" name="Nat. Commun.">
        <title>Genome of Tripterygium wilfordii and identification of cytochrome P450 involved in triptolide biosynthesis.</title>
        <authorList>
            <person name="Tu L."/>
            <person name="Su P."/>
            <person name="Zhang Z."/>
            <person name="Gao L."/>
            <person name="Wang J."/>
            <person name="Hu T."/>
            <person name="Zhou J."/>
            <person name="Zhang Y."/>
            <person name="Zhao Y."/>
            <person name="Liu Y."/>
            <person name="Song Y."/>
            <person name="Tong Y."/>
            <person name="Lu Y."/>
            <person name="Yang J."/>
            <person name="Xu C."/>
            <person name="Jia M."/>
            <person name="Peters R.J."/>
            <person name="Huang L."/>
            <person name="Gao W."/>
        </authorList>
    </citation>
    <scope>NUCLEOTIDE SEQUENCE [LARGE SCALE GENOMIC DNA]</scope>
    <source>
        <strain evidence="4">cv. XIE 37</strain>
        <tissue evidence="3">Leaf</tissue>
    </source>
</reference>
<dbReference type="Pfam" id="PF03386">
    <property type="entry name" value="ENOD93"/>
    <property type="match status" value="1"/>
</dbReference>
<dbReference type="EMBL" id="JAAARO010000023">
    <property type="protein sequence ID" value="KAF5726181.1"/>
    <property type="molecule type" value="Genomic_DNA"/>
</dbReference>
<dbReference type="AlphaFoldDB" id="A0A7J7BWD0"/>
<keyword evidence="4" id="KW-1185">Reference proteome</keyword>
<dbReference type="InParanoid" id="A0A7J7BWD0"/>
<feature type="transmembrane region" description="Helical" evidence="2">
    <location>
        <begin position="64"/>
        <end position="84"/>
    </location>
</feature>
<organism evidence="3 4">
    <name type="scientific">Tripterygium wilfordii</name>
    <name type="common">Thunder God vine</name>
    <dbReference type="NCBI Taxonomy" id="458696"/>
    <lineage>
        <taxon>Eukaryota</taxon>
        <taxon>Viridiplantae</taxon>
        <taxon>Streptophyta</taxon>
        <taxon>Embryophyta</taxon>
        <taxon>Tracheophyta</taxon>
        <taxon>Spermatophyta</taxon>
        <taxon>Magnoliopsida</taxon>
        <taxon>eudicotyledons</taxon>
        <taxon>Gunneridae</taxon>
        <taxon>Pentapetalae</taxon>
        <taxon>rosids</taxon>
        <taxon>fabids</taxon>
        <taxon>Celastrales</taxon>
        <taxon>Celastraceae</taxon>
        <taxon>Tripterygium</taxon>
    </lineage>
</organism>
<dbReference type="PANTHER" id="PTHR33605">
    <property type="entry name" value="EARLY NODULIN-93"/>
    <property type="match status" value="1"/>
</dbReference>
<evidence type="ECO:0000313" key="3">
    <source>
        <dbReference type="EMBL" id="KAF5726181.1"/>
    </source>
</evidence>
<sequence>MGIPTEMRDFEDAKLERSRNSTQEGLIAGSKAAFVTAIATAVPVLAAVRYIPWAKASLNHTGQALIISSVTVASFFITADKTILEGAKRNTHYKTT</sequence>